<dbReference type="Gene3D" id="1.25.40.10">
    <property type="entry name" value="Tetratricopeptide repeat domain"/>
    <property type="match status" value="2"/>
</dbReference>
<dbReference type="Pfam" id="PF13374">
    <property type="entry name" value="TPR_10"/>
    <property type="match status" value="1"/>
</dbReference>
<dbReference type="Gene3D" id="3.40.50.300">
    <property type="entry name" value="P-loop containing nucleotide triphosphate hydrolases"/>
    <property type="match status" value="1"/>
</dbReference>
<dbReference type="SMART" id="SM00530">
    <property type="entry name" value="HTH_XRE"/>
    <property type="match status" value="1"/>
</dbReference>
<dbReference type="InterPro" id="IPR011990">
    <property type="entry name" value="TPR-like_helical_dom_sf"/>
</dbReference>
<comment type="caution">
    <text evidence="3">The sequence shown here is derived from an EMBL/GenBank/DDBJ whole genome shotgun (WGS) entry which is preliminary data.</text>
</comment>
<dbReference type="RefSeq" id="WP_307249533.1">
    <property type="nucleotide sequence ID" value="NZ_JAUSQZ010000001.1"/>
</dbReference>
<sequence length="808" mass="87093">MSEAWHGELRDLLLTLHAHTRGRSPGGLLSMREIGAASGLSSSYVADVLRGRRRPQPGSARALALAVGADPAEADRAVLYAERMHDGAGAAPAKRVRLGAGPLPPDCEQPRKALSRRLSPGRGRVRTTVLTGLSGVGKTQVARAYADGLWRENRVDVVLWVNAAHHDSVVDAYAEAARRLTGTRDHHDVAAARRLLDWTATTRRTWLVVLDDLQSPQVLAEWAPRRSARGQTLVTTRRRDHALTGGQVRVVTAEAFSPPESQAYLRAKFAAAPERAAGAQALAADLGHLPVVLAQAAAYIDDRALTCDLYRERLRREQARLAGLVPETDALPDGQRLAYLAAWSLSIALADTLTPRNLARPLLEIAALLDPNGIPARIFEEPAVEAYVRSRQPRSAERAREQGQPFADAVRCLHRLNLVTDGDGRVRVHALVQRATRESLPPQALTAAARAGADAVNGLLGRTGDHDPAKALLRAGALALHRHAGRSLVEGGMHPLLPAVTADLGRTGQVHAALALALEVHASGVGVLGEDHPDTLAARSELTFWQGHTGAPAAALAAMRELVTAFTRLHGPHDPRTLKARHEQAGWRARAGGIPEAISEFRALLDDRIRHLGPDDPDTLHTRNSLAAWQGYAGDAPAAVRELRTVLADRTRRLGPDAPDTLDTRHHLAQWIGEAGDGPAAVEMFRKLLVERTDVLGPDHRDTLATRYRLALWRGRTGAVAQAVEELRAVARRSATLLGPANPDTLTVRFALAGLRGGEDPAAAVRELRAVLDDQMRVLEPDHPDLAGTRTAIEQWEQGHRDGGRPAA</sequence>
<dbReference type="PROSITE" id="PS50943">
    <property type="entry name" value="HTH_CROC1"/>
    <property type="match status" value="1"/>
</dbReference>
<protein>
    <recommendedName>
        <fullName evidence="2">HTH cro/C1-type domain-containing protein</fullName>
    </recommendedName>
</protein>
<dbReference type="InterPro" id="IPR027417">
    <property type="entry name" value="P-loop_NTPase"/>
</dbReference>
<organism evidence="3 4">
    <name type="scientific">Kineosporia succinea</name>
    <dbReference type="NCBI Taxonomy" id="84632"/>
    <lineage>
        <taxon>Bacteria</taxon>
        <taxon>Bacillati</taxon>
        <taxon>Actinomycetota</taxon>
        <taxon>Actinomycetes</taxon>
        <taxon>Kineosporiales</taxon>
        <taxon>Kineosporiaceae</taxon>
        <taxon>Kineosporia</taxon>
    </lineage>
</organism>
<dbReference type="CDD" id="cd00093">
    <property type="entry name" value="HTH_XRE"/>
    <property type="match status" value="1"/>
</dbReference>
<dbReference type="PANTHER" id="PTHR46082">
    <property type="entry name" value="ATP/GTP-BINDING PROTEIN-RELATED"/>
    <property type="match status" value="1"/>
</dbReference>
<evidence type="ECO:0000313" key="4">
    <source>
        <dbReference type="Proteomes" id="UP001235712"/>
    </source>
</evidence>
<name>A0ABT9PCP7_9ACTN</name>
<dbReference type="PANTHER" id="PTHR46082:SF6">
    <property type="entry name" value="AAA+ ATPASE DOMAIN-CONTAINING PROTEIN-RELATED"/>
    <property type="match status" value="1"/>
</dbReference>
<dbReference type="InterPro" id="IPR053137">
    <property type="entry name" value="NLR-like"/>
</dbReference>
<dbReference type="EMBL" id="JAUSQZ010000001">
    <property type="protein sequence ID" value="MDP9830463.1"/>
    <property type="molecule type" value="Genomic_DNA"/>
</dbReference>
<dbReference type="Pfam" id="PF00931">
    <property type="entry name" value="NB-ARC"/>
    <property type="match status" value="1"/>
</dbReference>
<feature type="domain" description="HTH cro/C1-type" evidence="2">
    <location>
        <begin position="29"/>
        <end position="74"/>
    </location>
</feature>
<dbReference type="SUPFAM" id="SSF52540">
    <property type="entry name" value="P-loop containing nucleoside triphosphate hydrolases"/>
    <property type="match status" value="1"/>
</dbReference>
<dbReference type="InterPro" id="IPR002182">
    <property type="entry name" value="NB-ARC"/>
</dbReference>
<reference evidence="3 4" key="1">
    <citation type="submission" date="2023-07" db="EMBL/GenBank/DDBJ databases">
        <title>Sequencing the genomes of 1000 actinobacteria strains.</title>
        <authorList>
            <person name="Klenk H.-P."/>
        </authorList>
    </citation>
    <scope>NUCLEOTIDE SEQUENCE [LARGE SCALE GENOMIC DNA]</scope>
    <source>
        <strain evidence="3 4">DSM 44388</strain>
    </source>
</reference>
<feature type="region of interest" description="Disordered" evidence="1">
    <location>
        <begin position="101"/>
        <end position="120"/>
    </location>
</feature>
<dbReference type="SUPFAM" id="SSF48452">
    <property type="entry name" value="TPR-like"/>
    <property type="match status" value="1"/>
</dbReference>
<gene>
    <name evidence="3" type="ORF">J2S57_006212</name>
</gene>
<evidence type="ECO:0000313" key="3">
    <source>
        <dbReference type="EMBL" id="MDP9830463.1"/>
    </source>
</evidence>
<evidence type="ECO:0000259" key="2">
    <source>
        <dbReference type="PROSITE" id="PS50943"/>
    </source>
</evidence>
<accession>A0ABT9PCP7</accession>
<dbReference type="InterPro" id="IPR001387">
    <property type="entry name" value="Cro/C1-type_HTH"/>
</dbReference>
<proteinExistence type="predicted"/>
<evidence type="ECO:0000256" key="1">
    <source>
        <dbReference type="SAM" id="MobiDB-lite"/>
    </source>
</evidence>
<keyword evidence="4" id="KW-1185">Reference proteome</keyword>
<dbReference type="Proteomes" id="UP001235712">
    <property type="component" value="Unassembled WGS sequence"/>
</dbReference>